<comment type="similarity">
    <text evidence="1">Belongs to the peptidase M24B family.</text>
</comment>
<dbReference type="Pfam" id="PF00557">
    <property type="entry name" value="Peptidase_M24"/>
    <property type="match status" value="1"/>
</dbReference>
<evidence type="ECO:0000256" key="1">
    <source>
        <dbReference type="ARBA" id="ARBA00008766"/>
    </source>
</evidence>
<dbReference type="InterPro" id="IPR000994">
    <property type="entry name" value="Pept_M24"/>
</dbReference>
<keyword evidence="2" id="KW-0479">Metal-binding</keyword>
<gene>
    <name evidence="7" type="ORF">K8V47_01395</name>
</gene>
<dbReference type="InterPro" id="IPR036005">
    <property type="entry name" value="Creatinase/aminopeptidase-like"/>
</dbReference>
<dbReference type="InterPro" id="IPR050422">
    <property type="entry name" value="X-Pro_aminopeptidase_P"/>
</dbReference>
<dbReference type="GO" id="GO:0046872">
    <property type="term" value="F:metal ion binding"/>
    <property type="evidence" value="ECO:0007669"/>
    <property type="project" value="UniProtKB-KW"/>
</dbReference>
<proteinExistence type="inferred from homology"/>
<dbReference type="InterPro" id="IPR033740">
    <property type="entry name" value="Pept_M24B"/>
</dbReference>
<feature type="domain" description="Peptidase M24" evidence="4">
    <location>
        <begin position="310"/>
        <end position="521"/>
    </location>
</feature>
<accession>A0A921E912</accession>
<evidence type="ECO:0000256" key="2">
    <source>
        <dbReference type="ARBA" id="ARBA00022723"/>
    </source>
</evidence>
<dbReference type="Gene3D" id="3.40.350.10">
    <property type="entry name" value="Creatinase/prolidase N-terminal domain"/>
    <property type="match status" value="2"/>
</dbReference>
<dbReference type="PANTHER" id="PTHR43763">
    <property type="entry name" value="XAA-PRO AMINOPEPTIDASE 1"/>
    <property type="match status" value="1"/>
</dbReference>
<evidence type="ECO:0000313" key="7">
    <source>
        <dbReference type="EMBL" id="HJE38407.1"/>
    </source>
</evidence>
<dbReference type="SUPFAM" id="SSF53092">
    <property type="entry name" value="Creatinase/prolidase N-terminal domain"/>
    <property type="match status" value="1"/>
</dbReference>
<dbReference type="InterPro" id="IPR029149">
    <property type="entry name" value="Creatin/AminoP/Spt16_N"/>
</dbReference>
<comment type="caution">
    <text evidence="7">The sequence shown here is derived from an EMBL/GenBank/DDBJ whole genome shotgun (WGS) entry which is preliminary data.</text>
</comment>
<reference evidence="7" key="1">
    <citation type="journal article" date="2021" name="PeerJ">
        <title>Extensive microbial diversity within the chicken gut microbiome revealed by metagenomics and culture.</title>
        <authorList>
            <person name="Gilroy R."/>
            <person name="Ravi A."/>
            <person name="Getino M."/>
            <person name="Pursley I."/>
            <person name="Horton D.L."/>
            <person name="Alikhan N.F."/>
            <person name="Baker D."/>
            <person name="Gharbi K."/>
            <person name="Hall N."/>
            <person name="Watson M."/>
            <person name="Adriaenssens E.M."/>
            <person name="Foster-Nyarko E."/>
            <person name="Jarju S."/>
            <person name="Secka A."/>
            <person name="Antonio M."/>
            <person name="Oren A."/>
            <person name="Chaudhuri R.R."/>
            <person name="La Ragione R."/>
            <person name="Hildebrand F."/>
            <person name="Pallen M.J."/>
        </authorList>
    </citation>
    <scope>NUCLEOTIDE SEQUENCE</scope>
    <source>
        <strain evidence="7">4100</strain>
    </source>
</reference>
<evidence type="ECO:0000259" key="4">
    <source>
        <dbReference type="Pfam" id="PF00557"/>
    </source>
</evidence>
<feature type="domain" description="Creatinase N-terminal" evidence="5">
    <location>
        <begin position="7"/>
        <end position="133"/>
    </location>
</feature>
<evidence type="ECO:0000259" key="5">
    <source>
        <dbReference type="Pfam" id="PF01321"/>
    </source>
</evidence>
<evidence type="ECO:0000259" key="6">
    <source>
        <dbReference type="Pfam" id="PF16188"/>
    </source>
</evidence>
<dbReference type="EMBL" id="DYXT01000011">
    <property type="protein sequence ID" value="HJE38407.1"/>
    <property type="molecule type" value="Genomic_DNA"/>
</dbReference>
<keyword evidence="7" id="KW-0645">Protease</keyword>
<dbReference type="CDD" id="cd01085">
    <property type="entry name" value="APP"/>
    <property type="match status" value="1"/>
</dbReference>
<reference evidence="7" key="2">
    <citation type="submission" date="2021-09" db="EMBL/GenBank/DDBJ databases">
        <authorList>
            <person name="Gilroy R."/>
        </authorList>
    </citation>
    <scope>NUCLEOTIDE SEQUENCE</scope>
    <source>
        <strain evidence="7">4100</strain>
    </source>
</reference>
<dbReference type="Proteomes" id="UP000711407">
    <property type="component" value="Unassembled WGS sequence"/>
</dbReference>
<dbReference type="Pfam" id="PF16189">
    <property type="entry name" value="Creatinase_N_2"/>
    <property type="match status" value="1"/>
</dbReference>
<sequence>MNLFTQRINGLREAMKSQSIDAVIIPRTDAHLSEYISEHWHVVRFLSGFTGSAATMVVTLDKALLWTDSRYFLQAAQQLEDTGIGLMKDGLAETPDIPTWLCDTLHAGDTVGIDGMTYSIDGCAALEQTLAAKGINLKADFSPIDGIWTARPGLPTDKIFIHDLKYAGEDASSKISRVLANAANAGATSTFLSALDEIAWTLNIRSNDVPDNPVATSFLYLSPKGSTLFVDPVKMTPEVASHLQAANVEVKPYAEVKAFLGSLDRDAKLLMSTTQNAAGLAQIAGDRVIKGKSPVAMLKAVKNDVQLDGTRQAMKRDGVALVYSFMEIEKRMAKGEPLTEMDVAEILTRHRSEQPLYFENSFDTIAGFGPHGAIVHYTADEQSNAEIKGDNLLLIDSGANYIDGTTDITRTIAIGTPTAEMRHDFTLVMKGHIAISTAIFPAGTRGHQLDAMARMPLWREGKSYLHGTGHGVGHFLNVHEGPQSIRLNDTMAPLLPGMITSNEPGIYLSDRYGIRCENLVLTVPKMTTEFGDFYGFEELTLFPFDLRLFDTSIMSDEEIAWVNDYHAEVRRQLTPMLNAEGAAWLAERTRPLE</sequence>
<dbReference type="AlphaFoldDB" id="A0A921E912"/>
<keyword evidence="7" id="KW-0031">Aminopeptidase</keyword>
<dbReference type="GO" id="GO:0070006">
    <property type="term" value="F:metalloaminopeptidase activity"/>
    <property type="evidence" value="ECO:0007669"/>
    <property type="project" value="InterPro"/>
</dbReference>
<evidence type="ECO:0000256" key="3">
    <source>
        <dbReference type="ARBA" id="ARBA00022801"/>
    </source>
</evidence>
<feature type="domain" description="Peptidase M24 C-terminal" evidence="6">
    <location>
        <begin position="533"/>
        <end position="592"/>
    </location>
</feature>
<dbReference type="InterPro" id="IPR032416">
    <property type="entry name" value="Peptidase_M24_C"/>
</dbReference>
<dbReference type="SUPFAM" id="SSF55920">
    <property type="entry name" value="Creatinase/aminopeptidase"/>
    <property type="match status" value="1"/>
</dbReference>
<protein>
    <submittedName>
        <fullName evidence="7">Aminopeptidase P family protein</fullName>
    </submittedName>
</protein>
<organism evidence="7 8">
    <name type="scientific">Candidatus Amulumruptor caecigallinarius</name>
    <dbReference type="NCBI Taxonomy" id="2109911"/>
    <lineage>
        <taxon>Bacteria</taxon>
        <taxon>Pseudomonadati</taxon>
        <taxon>Bacteroidota</taxon>
        <taxon>Bacteroidia</taxon>
        <taxon>Bacteroidales</taxon>
        <taxon>Muribaculaceae</taxon>
        <taxon>Candidatus Amulumruptor</taxon>
    </lineage>
</organism>
<dbReference type="FunFam" id="3.90.230.10:FF:000009">
    <property type="entry name" value="xaa-Pro aminopeptidase 2"/>
    <property type="match status" value="1"/>
</dbReference>
<dbReference type="FunFam" id="3.40.350.10:FF:000003">
    <property type="entry name" value="Xaa-pro aminopeptidase P"/>
    <property type="match status" value="1"/>
</dbReference>
<keyword evidence="3" id="KW-0378">Hydrolase</keyword>
<dbReference type="InterPro" id="IPR000587">
    <property type="entry name" value="Creatinase_N"/>
</dbReference>
<dbReference type="Pfam" id="PF01321">
    <property type="entry name" value="Creatinase_N"/>
    <property type="match status" value="1"/>
</dbReference>
<name>A0A921E912_9BACT</name>
<dbReference type="Pfam" id="PF16188">
    <property type="entry name" value="Peptidase_M24_C"/>
    <property type="match status" value="1"/>
</dbReference>
<evidence type="ECO:0000313" key="8">
    <source>
        <dbReference type="Proteomes" id="UP000711407"/>
    </source>
</evidence>
<dbReference type="Gene3D" id="3.90.230.10">
    <property type="entry name" value="Creatinase/methionine aminopeptidase superfamily"/>
    <property type="match status" value="1"/>
</dbReference>
<dbReference type="PANTHER" id="PTHR43763:SF6">
    <property type="entry name" value="XAA-PRO AMINOPEPTIDASE 1"/>
    <property type="match status" value="1"/>
</dbReference>
<dbReference type="GO" id="GO:0005737">
    <property type="term" value="C:cytoplasm"/>
    <property type="evidence" value="ECO:0007669"/>
    <property type="project" value="UniProtKB-ARBA"/>
</dbReference>